<name>A0ACC2MEG6_PERAE</name>
<dbReference type="Proteomes" id="UP001234297">
    <property type="component" value="Chromosome 2"/>
</dbReference>
<gene>
    <name evidence="1" type="ORF">MRB53_005840</name>
</gene>
<keyword evidence="2" id="KW-1185">Reference proteome</keyword>
<evidence type="ECO:0000313" key="2">
    <source>
        <dbReference type="Proteomes" id="UP001234297"/>
    </source>
</evidence>
<proteinExistence type="predicted"/>
<protein>
    <submittedName>
        <fullName evidence="1">Uncharacterized protein</fullName>
    </submittedName>
</protein>
<reference evidence="1 2" key="1">
    <citation type="journal article" date="2022" name="Hortic Res">
        <title>A haplotype resolved chromosomal level avocado genome allows analysis of novel avocado genes.</title>
        <authorList>
            <person name="Nath O."/>
            <person name="Fletcher S.J."/>
            <person name="Hayward A."/>
            <person name="Shaw L.M."/>
            <person name="Masouleh A.K."/>
            <person name="Furtado A."/>
            <person name="Henry R.J."/>
            <person name="Mitter N."/>
        </authorList>
    </citation>
    <scope>NUCLEOTIDE SEQUENCE [LARGE SCALE GENOMIC DNA]</scope>
    <source>
        <strain evidence="2">cv. Hass</strain>
    </source>
</reference>
<accession>A0ACC2MEG6</accession>
<organism evidence="1 2">
    <name type="scientific">Persea americana</name>
    <name type="common">Avocado</name>
    <dbReference type="NCBI Taxonomy" id="3435"/>
    <lineage>
        <taxon>Eukaryota</taxon>
        <taxon>Viridiplantae</taxon>
        <taxon>Streptophyta</taxon>
        <taxon>Embryophyta</taxon>
        <taxon>Tracheophyta</taxon>
        <taxon>Spermatophyta</taxon>
        <taxon>Magnoliopsida</taxon>
        <taxon>Magnoliidae</taxon>
        <taxon>Laurales</taxon>
        <taxon>Lauraceae</taxon>
        <taxon>Persea</taxon>
    </lineage>
</organism>
<dbReference type="EMBL" id="CM056810">
    <property type="protein sequence ID" value="KAJ8644092.1"/>
    <property type="molecule type" value="Genomic_DNA"/>
</dbReference>
<comment type="caution">
    <text evidence="1">The sequence shown here is derived from an EMBL/GenBank/DDBJ whole genome shotgun (WGS) entry which is preliminary data.</text>
</comment>
<sequence length="101" mass="11076">MCSVLQKHVFAYPPVFPVGIDDLLLGPPAGVFPTRGGFGIGGGMLVGPDDPRWQEHSLDFQDFRVCLQVPVLTLLVRLMSLDLSQSVLSCLYLNPHLVLML</sequence>
<evidence type="ECO:0000313" key="1">
    <source>
        <dbReference type="EMBL" id="KAJ8644092.1"/>
    </source>
</evidence>